<gene>
    <name evidence="1" type="ORF">MNBD_NITROSPINAE02-1068</name>
</gene>
<dbReference type="AlphaFoldDB" id="A0A3B1BQW2"/>
<dbReference type="InterPro" id="IPR016024">
    <property type="entry name" value="ARM-type_fold"/>
</dbReference>
<reference evidence="1" key="1">
    <citation type="submission" date="2018-06" db="EMBL/GenBank/DDBJ databases">
        <authorList>
            <person name="Zhirakovskaya E."/>
        </authorList>
    </citation>
    <scope>NUCLEOTIDE SEQUENCE</scope>
</reference>
<organism evidence="1">
    <name type="scientific">hydrothermal vent metagenome</name>
    <dbReference type="NCBI Taxonomy" id="652676"/>
    <lineage>
        <taxon>unclassified sequences</taxon>
        <taxon>metagenomes</taxon>
        <taxon>ecological metagenomes</taxon>
    </lineage>
</organism>
<dbReference type="Pfam" id="PF08713">
    <property type="entry name" value="DNA_alkylation"/>
    <property type="match status" value="1"/>
</dbReference>
<name>A0A3B1BQW2_9ZZZZ</name>
<dbReference type="InterPro" id="IPR014825">
    <property type="entry name" value="DNA_alkylation"/>
</dbReference>
<accession>A0A3B1BQW2</accession>
<proteinExistence type="predicted"/>
<dbReference type="SUPFAM" id="SSF48371">
    <property type="entry name" value="ARM repeat"/>
    <property type="match status" value="1"/>
</dbReference>
<dbReference type="Gene3D" id="1.25.40.290">
    <property type="entry name" value="ARM repeat domains"/>
    <property type="match status" value="1"/>
</dbReference>
<sequence>MAGLSAENKLRYIYNMRVVSHLAKRIKIKYPAFDESGFCHTIEAKLETLGFGERERLIRDALKKYLPKDFKRSAHILIDSLEPALGLEPGKTDWDSFIVIPLTEFIADAGIDHFSLSMKTLYEMTKRSSSEWAIRSFIKKYPEKSFALFEKWTADKNPHVRRLVSECTRPRLPLTARLRRFQKNPKPVLALLESLKDDEELYVRRSVANNLNDISRDNPEIVIETLKRWLRGASIERRWIVRHALRTLFKQGDKKALALLGYLSPKISRVKLKLKSKRVPGEGNLSFHFLFLSDKSQKLMIDYRIHFMKSNGKLAPKTFKLTIKNPECGDKISISKTHSFKSLSTRKHYAGKHEVELIVNGAPVAQTNFTYTGGGL</sequence>
<evidence type="ECO:0000313" key="1">
    <source>
        <dbReference type="EMBL" id="VAX18322.1"/>
    </source>
</evidence>
<dbReference type="EMBL" id="UOGE01000034">
    <property type="protein sequence ID" value="VAX18322.1"/>
    <property type="molecule type" value="Genomic_DNA"/>
</dbReference>
<protein>
    <submittedName>
        <fullName evidence="1">DNA alkylation repair enzyme</fullName>
    </submittedName>
</protein>